<reference evidence="1 2" key="1">
    <citation type="submission" date="2016-10" db="EMBL/GenBank/DDBJ databases">
        <authorList>
            <person name="de Groot N.N."/>
        </authorList>
    </citation>
    <scope>NUCLEOTIDE SEQUENCE [LARGE SCALE GENOMIC DNA]</scope>
    <source>
        <strain evidence="1 2">DSM 6793</strain>
    </source>
</reference>
<protein>
    <submittedName>
        <fullName evidence="1">Uncharacterized protein</fullName>
    </submittedName>
</protein>
<dbReference type="Proteomes" id="UP000199514">
    <property type="component" value="Unassembled WGS sequence"/>
</dbReference>
<dbReference type="RefSeq" id="WP_091514996.1">
    <property type="nucleotide sequence ID" value="NZ_FOLE01000010.1"/>
</dbReference>
<gene>
    <name evidence="1" type="ORF">SAMN05421780_11049</name>
</gene>
<keyword evidence="2" id="KW-1185">Reference proteome</keyword>
<proteinExistence type="predicted"/>
<name>A0A1I1MCW5_9BACT</name>
<organism evidence="1 2">
    <name type="scientific">Flexibacter flexilis DSM 6793</name>
    <dbReference type="NCBI Taxonomy" id="927664"/>
    <lineage>
        <taxon>Bacteria</taxon>
        <taxon>Pseudomonadati</taxon>
        <taxon>Bacteroidota</taxon>
        <taxon>Cytophagia</taxon>
        <taxon>Cytophagales</taxon>
        <taxon>Flexibacteraceae</taxon>
        <taxon>Flexibacter</taxon>
    </lineage>
</organism>
<evidence type="ECO:0000313" key="2">
    <source>
        <dbReference type="Proteomes" id="UP000199514"/>
    </source>
</evidence>
<evidence type="ECO:0000313" key="1">
    <source>
        <dbReference type="EMBL" id="SFC80928.1"/>
    </source>
</evidence>
<sequence>MYNPSQLKQLALETIGGSAISGEFDIRPIEGTANFTVHCDPSQIVDTTLYTLLKEVAAGLKKVRDNKLFSAKQINPSGAAIQNATINFFESGDIIRPGITNVQGNKISSTEPCIIYSMSLLTAEQAADNVAIGDYNVADASVLNGLVDLTAGDSKAVKDLSARLFHTVPNSPNPAGTHYFTSPMLAKAGTDLGVTLRIVSSSIPAHLVGRVDLGILFLG</sequence>
<accession>A0A1I1MCW5</accession>
<dbReference type="AlphaFoldDB" id="A0A1I1MCW5"/>
<dbReference type="STRING" id="927664.SAMN05421780_11049"/>
<dbReference type="EMBL" id="FOLE01000010">
    <property type="protein sequence ID" value="SFC80928.1"/>
    <property type="molecule type" value="Genomic_DNA"/>
</dbReference>